<evidence type="ECO:0000256" key="1">
    <source>
        <dbReference type="SAM" id="MobiDB-lite"/>
    </source>
</evidence>
<feature type="region of interest" description="Disordered" evidence="1">
    <location>
        <begin position="275"/>
        <end position="294"/>
    </location>
</feature>
<sequence>MLIHLEENGQETRDSLLEYKEEELNEYYKNDNNVQTMSEIGIVIQSNTPIGSEHYKISICSQRSGRETYRGNFSSEMPAREVQRSNNTRRTVRSRCGLHKARRRRRTAGRALEGFSSEKKRVRIRLLEAAVPHTKDNANSEMSNEETAPTACDRSDSTSQTDDARFTDGDQSTDQSLNSLISDEKKSGDCVEVECAGFKNQILSLSCSENEKVEKKKSYWVIIEVDADANARSAVRRFDVAIFLRLYESVAISCNLLCERLEHVGPLGRAGNIRADPTVSPDRVTRPCHSSVSL</sequence>
<reference evidence="2 3" key="1">
    <citation type="journal article" date="2019" name="Commun. Biol.">
        <title>The bagworm genome reveals a unique fibroin gene that provides high tensile strength.</title>
        <authorList>
            <person name="Kono N."/>
            <person name="Nakamura H."/>
            <person name="Ohtoshi R."/>
            <person name="Tomita M."/>
            <person name="Numata K."/>
            <person name="Arakawa K."/>
        </authorList>
    </citation>
    <scope>NUCLEOTIDE SEQUENCE [LARGE SCALE GENOMIC DNA]</scope>
</reference>
<evidence type="ECO:0000313" key="3">
    <source>
        <dbReference type="Proteomes" id="UP000299102"/>
    </source>
</evidence>
<dbReference type="EMBL" id="BGZK01000166">
    <property type="protein sequence ID" value="GBP24800.1"/>
    <property type="molecule type" value="Genomic_DNA"/>
</dbReference>
<proteinExistence type="predicted"/>
<gene>
    <name evidence="2" type="ORF">EVAR_14133_1</name>
</gene>
<feature type="region of interest" description="Disordered" evidence="1">
    <location>
        <begin position="133"/>
        <end position="176"/>
    </location>
</feature>
<keyword evidence="3" id="KW-1185">Reference proteome</keyword>
<organism evidence="2 3">
    <name type="scientific">Eumeta variegata</name>
    <name type="common">Bagworm moth</name>
    <name type="synonym">Eumeta japonica</name>
    <dbReference type="NCBI Taxonomy" id="151549"/>
    <lineage>
        <taxon>Eukaryota</taxon>
        <taxon>Metazoa</taxon>
        <taxon>Ecdysozoa</taxon>
        <taxon>Arthropoda</taxon>
        <taxon>Hexapoda</taxon>
        <taxon>Insecta</taxon>
        <taxon>Pterygota</taxon>
        <taxon>Neoptera</taxon>
        <taxon>Endopterygota</taxon>
        <taxon>Lepidoptera</taxon>
        <taxon>Glossata</taxon>
        <taxon>Ditrysia</taxon>
        <taxon>Tineoidea</taxon>
        <taxon>Psychidae</taxon>
        <taxon>Oiketicinae</taxon>
        <taxon>Eumeta</taxon>
    </lineage>
</organism>
<protein>
    <submittedName>
        <fullName evidence="2">Uncharacterized protein</fullName>
    </submittedName>
</protein>
<accession>A0A4C1UF88</accession>
<dbReference type="Proteomes" id="UP000299102">
    <property type="component" value="Unassembled WGS sequence"/>
</dbReference>
<dbReference type="AlphaFoldDB" id="A0A4C1UF88"/>
<evidence type="ECO:0000313" key="2">
    <source>
        <dbReference type="EMBL" id="GBP24800.1"/>
    </source>
</evidence>
<name>A0A4C1UF88_EUMVA</name>
<comment type="caution">
    <text evidence="2">The sequence shown here is derived from an EMBL/GenBank/DDBJ whole genome shotgun (WGS) entry which is preliminary data.</text>
</comment>